<dbReference type="PANTHER" id="PTHR43877">
    <property type="entry name" value="AMINOALKYLPHOSPHONATE N-ACETYLTRANSFERASE-RELATED-RELATED"/>
    <property type="match status" value="1"/>
</dbReference>
<dbReference type="EC" id="2.3.1.-" evidence="4"/>
<dbReference type="PROSITE" id="PS51186">
    <property type="entry name" value="GNAT"/>
    <property type="match status" value="2"/>
</dbReference>
<dbReference type="CDD" id="cd04301">
    <property type="entry name" value="NAT_SF"/>
    <property type="match status" value="2"/>
</dbReference>
<evidence type="ECO:0000256" key="2">
    <source>
        <dbReference type="ARBA" id="ARBA00023315"/>
    </source>
</evidence>
<name>A0ABW0I8B9_9BACT</name>
<dbReference type="Gene3D" id="3.40.630.30">
    <property type="match status" value="1"/>
</dbReference>
<proteinExistence type="predicted"/>
<evidence type="ECO:0000256" key="1">
    <source>
        <dbReference type="ARBA" id="ARBA00022679"/>
    </source>
</evidence>
<feature type="domain" description="N-acetyltransferase" evidence="3">
    <location>
        <begin position="4"/>
        <end position="142"/>
    </location>
</feature>
<keyword evidence="2 4" id="KW-0012">Acyltransferase</keyword>
<dbReference type="Proteomes" id="UP001596106">
    <property type="component" value="Unassembled WGS sequence"/>
</dbReference>
<evidence type="ECO:0000313" key="5">
    <source>
        <dbReference type="Proteomes" id="UP001596106"/>
    </source>
</evidence>
<evidence type="ECO:0000259" key="3">
    <source>
        <dbReference type="PROSITE" id="PS51186"/>
    </source>
</evidence>
<keyword evidence="5" id="KW-1185">Reference proteome</keyword>
<dbReference type="InterPro" id="IPR016181">
    <property type="entry name" value="Acyl_CoA_acyltransferase"/>
</dbReference>
<dbReference type="SUPFAM" id="SSF55729">
    <property type="entry name" value="Acyl-CoA N-acyltransferases (Nat)"/>
    <property type="match status" value="2"/>
</dbReference>
<protein>
    <submittedName>
        <fullName evidence="4">GNAT family N-acetyltransferase</fullName>
        <ecNumber evidence="4">2.3.1.-</ecNumber>
    </submittedName>
</protein>
<feature type="domain" description="N-acetyltransferase" evidence="3">
    <location>
        <begin position="153"/>
        <end position="289"/>
    </location>
</feature>
<dbReference type="InterPro" id="IPR050832">
    <property type="entry name" value="Bact_Acetyltransf"/>
</dbReference>
<accession>A0ABW0I8B9</accession>
<sequence>MKILSLSALTQEQYLAAQALEISCKTADGLQGFIHWDKTMNFYPSMRHWFLLYDQHVLIAVLSAFAPTTTQIEFGGYTLPKARRKGCFSLLLDVAKEEARKYNYQHLLLITEQASFAGQAFVQRLGATHAHTEYQLLWQPSPSAKPPVSSEAVRLVEATLADLESLTEVSHSIFGGTPQEARQILETSITSPHLTQYVAVRQEKPVGIVAVNFVQDDAWIIGLGVCPEWQGNGLGKAILLQTLALLQRDARAKAIRIEVDSGNEAALKLYLKSGFTVQMGQDYFRLPLA</sequence>
<dbReference type="GO" id="GO:0016746">
    <property type="term" value="F:acyltransferase activity"/>
    <property type="evidence" value="ECO:0007669"/>
    <property type="project" value="UniProtKB-KW"/>
</dbReference>
<organism evidence="4 5">
    <name type="scientific">Larkinella bovis</name>
    <dbReference type="NCBI Taxonomy" id="683041"/>
    <lineage>
        <taxon>Bacteria</taxon>
        <taxon>Pseudomonadati</taxon>
        <taxon>Bacteroidota</taxon>
        <taxon>Cytophagia</taxon>
        <taxon>Cytophagales</taxon>
        <taxon>Spirosomataceae</taxon>
        <taxon>Larkinella</taxon>
    </lineage>
</organism>
<gene>
    <name evidence="4" type="ORF">ACFPMF_05820</name>
</gene>
<reference evidence="5" key="1">
    <citation type="journal article" date="2019" name="Int. J. Syst. Evol. Microbiol.">
        <title>The Global Catalogue of Microorganisms (GCM) 10K type strain sequencing project: providing services to taxonomists for standard genome sequencing and annotation.</title>
        <authorList>
            <consortium name="The Broad Institute Genomics Platform"/>
            <consortium name="The Broad Institute Genome Sequencing Center for Infectious Disease"/>
            <person name="Wu L."/>
            <person name="Ma J."/>
        </authorList>
    </citation>
    <scope>NUCLEOTIDE SEQUENCE [LARGE SCALE GENOMIC DNA]</scope>
    <source>
        <strain evidence="5">CCUG 55250</strain>
    </source>
</reference>
<keyword evidence="1 4" id="KW-0808">Transferase</keyword>
<evidence type="ECO:0000313" key="4">
    <source>
        <dbReference type="EMBL" id="MFC5408815.1"/>
    </source>
</evidence>
<dbReference type="PANTHER" id="PTHR43877:SF2">
    <property type="entry name" value="AMINOALKYLPHOSPHONATE N-ACETYLTRANSFERASE-RELATED"/>
    <property type="match status" value="1"/>
</dbReference>
<dbReference type="EMBL" id="JBHSMA010000001">
    <property type="protein sequence ID" value="MFC5408815.1"/>
    <property type="molecule type" value="Genomic_DNA"/>
</dbReference>
<dbReference type="RefSeq" id="WP_379842061.1">
    <property type="nucleotide sequence ID" value="NZ_JBHSMA010000001.1"/>
</dbReference>
<comment type="caution">
    <text evidence="4">The sequence shown here is derived from an EMBL/GenBank/DDBJ whole genome shotgun (WGS) entry which is preliminary data.</text>
</comment>
<dbReference type="Pfam" id="PF00583">
    <property type="entry name" value="Acetyltransf_1"/>
    <property type="match status" value="1"/>
</dbReference>
<dbReference type="InterPro" id="IPR000182">
    <property type="entry name" value="GNAT_dom"/>
</dbReference>